<accession>A0A2G5TZS7</accession>
<protein>
    <recommendedName>
        <fullName evidence="1">F-box domain-containing protein</fullName>
    </recommendedName>
</protein>
<dbReference type="AlphaFoldDB" id="A0A2G5TZS7"/>
<evidence type="ECO:0000313" key="2">
    <source>
        <dbReference type="EMBL" id="PIC32456.1"/>
    </source>
</evidence>
<evidence type="ECO:0000313" key="3">
    <source>
        <dbReference type="Proteomes" id="UP000230233"/>
    </source>
</evidence>
<dbReference type="EMBL" id="PDUG01000004">
    <property type="protein sequence ID" value="PIC32456.1"/>
    <property type="molecule type" value="Genomic_DNA"/>
</dbReference>
<dbReference type="Proteomes" id="UP000230233">
    <property type="component" value="Chromosome IV"/>
</dbReference>
<reference evidence="3" key="1">
    <citation type="submission" date="2017-10" db="EMBL/GenBank/DDBJ databases">
        <title>Rapid genome shrinkage in a self-fertile nematode reveals novel sperm competition proteins.</title>
        <authorList>
            <person name="Yin D."/>
            <person name="Schwarz E.M."/>
            <person name="Thomas C.G."/>
            <person name="Felde R.L."/>
            <person name="Korf I.F."/>
            <person name="Cutter A.D."/>
            <person name="Schartner C.M."/>
            <person name="Ralston E.J."/>
            <person name="Meyer B.J."/>
            <person name="Haag E.S."/>
        </authorList>
    </citation>
    <scope>NUCLEOTIDE SEQUENCE [LARGE SCALE GENOMIC DNA]</scope>
    <source>
        <strain evidence="3">JU1422</strain>
    </source>
</reference>
<keyword evidence="3" id="KW-1185">Reference proteome</keyword>
<dbReference type="PANTHER" id="PTHR31006">
    <property type="entry name" value="F-BOX DOMAIN-CONTAINING PROTEIN-RELATED-RELATED"/>
    <property type="match status" value="1"/>
</dbReference>
<organism evidence="2 3">
    <name type="scientific">Caenorhabditis nigoni</name>
    <dbReference type="NCBI Taxonomy" id="1611254"/>
    <lineage>
        <taxon>Eukaryota</taxon>
        <taxon>Metazoa</taxon>
        <taxon>Ecdysozoa</taxon>
        <taxon>Nematoda</taxon>
        <taxon>Chromadorea</taxon>
        <taxon>Rhabditida</taxon>
        <taxon>Rhabditina</taxon>
        <taxon>Rhabditomorpha</taxon>
        <taxon>Rhabditoidea</taxon>
        <taxon>Rhabditidae</taxon>
        <taxon>Peloderinae</taxon>
        <taxon>Caenorhabditis</taxon>
    </lineage>
</organism>
<dbReference type="InterPro" id="IPR042317">
    <property type="entry name" value="She-1-like"/>
</dbReference>
<dbReference type="InterPro" id="IPR001810">
    <property type="entry name" value="F-box_dom"/>
</dbReference>
<feature type="domain" description="F-box" evidence="1">
    <location>
        <begin position="28"/>
        <end position="68"/>
    </location>
</feature>
<gene>
    <name evidence="2" type="primary">Cnig_chr_IV.g12778</name>
    <name evidence="2" type="ORF">B9Z55_012778</name>
</gene>
<dbReference type="PANTHER" id="PTHR31006:SF3">
    <property type="entry name" value="F-BOX DOMAIN-CONTAINING PROTEIN-RELATED"/>
    <property type="match status" value="1"/>
</dbReference>
<dbReference type="Pfam" id="PF00646">
    <property type="entry name" value="F-box"/>
    <property type="match status" value="1"/>
</dbReference>
<dbReference type="SMART" id="SM00256">
    <property type="entry name" value="FBOX"/>
    <property type="match status" value="1"/>
</dbReference>
<evidence type="ECO:0000259" key="1">
    <source>
        <dbReference type="SMART" id="SM00256"/>
    </source>
</evidence>
<comment type="caution">
    <text evidence="2">The sequence shown here is derived from an EMBL/GenBank/DDBJ whole genome shotgun (WGS) entry which is preliminary data.</text>
</comment>
<proteinExistence type="predicted"/>
<sequence>MSFDIDKLAEKTENLSIDPVYDTNWCDMPTEIKRECIGKMEINERLSLRCTAKAERSLVDSQKINIRRCDIHGTPPFTQYVSLTSGIESTHRFRSANEQFKFMKYIWKVGVFENLYISLCQLAFKEEFIDYSGKISAKSIEFDYCDEEMILAVLKNTENNIKSITMNAQGRRTYPFDEILATSQVVVKIDFWIDKSSKIGSIFQFSTEIDGSFAEFLEHFADRIVSESEKRVRISTKNPDRHILLERGLDDVVQVHYFPQYFRLLVISANMNESEYDDNCKQWILKMEPEFYVDDPDNH</sequence>
<name>A0A2G5TZS7_9PELO</name>